<dbReference type="GO" id="GO:0140326">
    <property type="term" value="F:ATPase-coupled intramembrane lipid transporter activity"/>
    <property type="evidence" value="ECO:0007669"/>
    <property type="project" value="TreeGrafter"/>
</dbReference>
<keyword evidence="6" id="KW-0812">Transmembrane</keyword>
<organism evidence="8 9">
    <name type="scientific">Populus deltoides</name>
    <name type="common">Eastern poplar</name>
    <name type="synonym">Eastern cottonwood</name>
    <dbReference type="NCBI Taxonomy" id="3696"/>
    <lineage>
        <taxon>Eukaryota</taxon>
        <taxon>Viridiplantae</taxon>
        <taxon>Streptophyta</taxon>
        <taxon>Embryophyta</taxon>
        <taxon>Tracheophyta</taxon>
        <taxon>Spermatophyta</taxon>
        <taxon>Magnoliopsida</taxon>
        <taxon>eudicotyledons</taxon>
        <taxon>Gunneridae</taxon>
        <taxon>Pentapetalae</taxon>
        <taxon>rosids</taxon>
        <taxon>fabids</taxon>
        <taxon>Malpighiales</taxon>
        <taxon>Salicaceae</taxon>
        <taxon>Saliceae</taxon>
        <taxon>Populus</taxon>
    </lineage>
</organism>
<dbReference type="AlphaFoldDB" id="A0A8T2Y4H1"/>
<dbReference type="Pfam" id="PF16212">
    <property type="entry name" value="PhoLip_ATPase_C"/>
    <property type="match status" value="1"/>
</dbReference>
<sequence length="252" mass="29161">DVSASLSKKYPELYREGIRNVFFKWRVVVTWACFSVYQSLVFYHFVIASSASGKNSSGRMLGQWDISTMAFTCVVITVNLRLLMICNSITRWHYISVGGSILAWFIFIFVYSVLRENVFFVIYVLMSTFYFYLTVLLVPIVALFGDFIYQGIQRWFFPYDYQIAQEIHRHELEDNTSAGLLDVGSQLTPQEEMSYAIAQLPREISRHTGFAFESPGYESFFASELGIHSPQKPWDVARRASMKSKSKMPKRN</sequence>
<dbReference type="GO" id="GO:0046872">
    <property type="term" value="F:metal ion binding"/>
    <property type="evidence" value="ECO:0007669"/>
    <property type="project" value="UniProtKB-KW"/>
</dbReference>
<evidence type="ECO:0000256" key="4">
    <source>
        <dbReference type="ARBA" id="ARBA00022723"/>
    </source>
</evidence>
<feature type="transmembrane region" description="Helical" evidence="6">
    <location>
        <begin position="25"/>
        <end position="46"/>
    </location>
</feature>
<feature type="non-terminal residue" evidence="8">
    <location>
        <position position="252"/>
    </location>
</feature>
<dbReference type="GO" id="GO:0005802">
    <property type="term" value="C:trans-Golgi network"/>
    <property type="evidence" value="ECO:0007669"/>
    <property type="project" value="TreeGrafter"/>
</dbReference>
<feature type="transmembrane region" description="Helical" evidence="6">
    <location>
        <begin position="120"/>
        <end position="144"/>
    </location>
</feature>
<evidence type="ECO:0000256" key="3">
    <source>
        <dbReference type="ARBA" id="ARBA00022448"/>
    </source>
</evidence>
<evidence type="ECO:0000313" key="8">
    <source>
        <dbReference type="EMBL" id="KAH8499965.1"/>
    </source>
</evidence>
<keyword evidence="3" id="KW-0813">Transport</keyword>
<gene>
    <name evidence="8" type="ORF">H0E87_015271</name>
</gene>
<dbReference type="GO" id="GO:0048194">
    <property type="term" value="P:Golgi vesicle budding"/>
    <property type="evidence" value="ECO:0007669"/>
    <property type="project" value="TreeGrafter"/>
</dbReference>
<evidence type="ECO:0000256" key="1">
    <source>
        <dbReference type="ARBA" id="ARBA00004141"/>
    </source>
</evidence>
<dbReference type="GO" id="GO:0000139">
    <property type="term" value="C:Golgi membrane"/>
    <property type="evidence" value="ECO:0007669"/>
    <property type="project" value="GOC"/>
</dbReference>
<protein>
    <recommendedName>
        <fullName evidence="7">P-type ATPase C-terminal domain-containing protein</fullName>
    </recommendedName>
</protein>
<evidence type="ECO:0000256" key="5">
    <source>
        <dbReference type="ARBA" id="ARBA00022842"/>
    </source>
</evidence>
<dbReference type="PANTHER" id="PTHR24092">
    <property type="entry name" value="PROBABLE PHOSPHOLIPID-TRANSPORTING ATPASE"/>
    <property type="match status" value="1"/>
</dbReference>
<proteinExistence type="predicted"/>
<dbReference type="EMBL" id="JACEGQ020000008">
    <property type="protein sequence ID" value="KAH8499965.1"/>
    <property type="molecule type" value="Genomic_DNA"/>
</dbReference>
<dbReference type="Proteomes" id="UP000807159">
    <property type="component" value="Chromosome 8"/>
</dbReference>
<feature type="domain" description="P-type ATPase C-terminal" evidence="7">
    <location>
        <begin position="1"/>
        <end position="158"/>
    </location>
</feature>
<dbReference type="GO" id="GO:0045332">
    <property type="term" value="P:phospholipid translocation"/>
    <property type="evidence" value="ECO:0007669"/>
    <property type="project" value="TreeGrafter"/>
</dbReference>
<dbReference type="PANTHER" id="PTHR24092:SF180">
    <property type="entry name" value="PHOSPHOLIPID-TRANSPORTING ATPASE DNF1-RELATED"/>
    <property type="match status" value="1"/>
</dbReference>
<comment type="caution">
    <text evidence="8">The sequence shown here is derived from an EMBL/GenBank/DDBJ whole genome shotgun (WGS) entry which is preliminary data.</text>
</comment>
<keyword evidence="4" id="KW-0479">Metal-binding</keyword>
<keyword evidence="6" id="KW-0472">Membrane</keyword>
<dbReference type="InterPro" id="IPR023298">
    <property type="entry name" value="ATPase_P-typ_TM_dom_sf"/>
</dbReference>
<evidence type="ECO:0000313" key="9">
    <source>
        <dbReference type="Proteomes" id="UP000807159"/>
    </source>
</evidence>
<reference evidence="8" key="1">
    <citation type="journal article" date="2021" name="J. Hered.">
        <title>Genome Assembly of Salicaceae Populus deltoides (Eastern Cottonwood) I-69 Based on Nanopore Sequencing and Hi-C Technologies.</title>
        <authorList>
            <person name="Bai S."/>
            <person name="Wu H."/>
            <person name="Zhang J."/>
            <person name="Pan Z."/>
            <person name="Zhao W."/>
            <person name="Li Z."/>
            <person name="Tong C."/>
        </authorList>
    </citation>
    <scope>NUCLEOTIDE SEQUENCE</scope>
    <source>
        <tissue evidence="8">Leaf</tissue>
    </source>
</reference>
<comment type="subcellular location">
    <subcellularLocation>
        <location evidence="2">Endomembrane system</location>
    </subcellularLocation>
    <subcellularLocation>
        <location evidence="1">Membrane</location>
        <topology evidence="1">Multi-pass membrane protein</topology>
    </subcellularLocation>
</comment>
<keyword evidence="5" id="KW-0460">Magnesium</keyword>
<dbReference type="SUPFAM" id="SSF81665">
    <property type="entry name" value="Calcium ATPase, transmembrane domain M"/>
    <property type="match status" value="1"/>
</dbReference>
<feature type="transmembrane region" description="Helical" evidence="6">
    <location>
        <begin position="92"/>
        <end position="114"/>
    </location>
</feature>
<evidence type="ECO:0000256" key="6">
    <source>
        <dbReference type="SAM" id="Phobius"/>
    </source>
</evidence>
<accession>A0A8T2Y4H1</accession>
<dbReference type="GO" id="GO:0005886">
    <property type="term" value="C:plasma membrane"/>
    <property type="evidence" value="ECO:0007669"/>
    <property type="project" value="TreeGrafter"/>
</dbReference>
<keyword evidence="6" id="KW-1133">Transmembrane helix</keyword>
<feature type="transmembrane region" description="Helical" evidence="6">
    <location>
        <begin position="66"/>
        <end position="85"/>
    </location>
</feature>
<evidence type="ECO:0000259" key="7">
    <source>
        <dbReference type="Pfam" id="PF16212"/>
    </source>
</evidence>
<evidence type="ECO:0000256" key="2">
    <source>
        <dbReference type="ARBA" id="ARBA00004308"/>
    </source>
</evidence>
<name>A0A8T2Y4H1_POPDE</name>
<keyword evidence="9" id="KW-1185">Reference proteome</keyword>
<dbReference type="InterPro" id="IPR032630">
    <property type="entry name" value="P_typ_ATPase_c"/>
</dbReference>